<gene>
    <name evidence="1" type="ORF">IRJ41_019367</name>
</gene>
<dbReference type="Proteomes" id="UP001059041">
    <property type="component" value="Linkage Group LG12"/>
</dbReference>
<dbReference type="EMBL" id="JAFHDT010000012">
    <property type="protein sequence ID" value="KAI7802796.1"/>
    <property type="molecule type" value="Genomic_DNA"/>
</dbReference>
<keyword evidence="2" id="KW-1185">Reference proteome</keyword>
<comment type="caution">
    <text evidence="1">The sequence shown here is derived from an EMBL/GenBank/DDBJ whole genome shotgun (WGS) entry which is preliminary data.</text>
</comment>
<organism evidence="1 2">
    <name type="scientific">Triplophysa rosa</name>
    <name type="common">Cave loach</name>
    <dbReference type="NCBI Taxonomy" id="992332"/>
    <lineage>
        <taxon>Eukaryota</taxon>
        <taxon>Metazoa</taxon>
        <taxon>Chordata</taxon>
        <taxon>Craniata</taxon>
        <taxon>Vertebrata</taxon>
        <taxon>Euteleostomi</taxon>
        <taxon>Actinopterygii</taxon>
        <taxon>Neopterygii</taxon>
        <taxon>Teleostei</taxon>
        <taxon>Ostariophysi</taxon>
        <taxon>Cypriniformes</taxon>
        <taxon>Nemacheilidae</taxon>
        <taxon>Triplophysa</taxon>
    </lineage>
</organism>
<accession>A0A9W7TU10</accession>
<sequence length="203" mass="22151">MDPAVVPPSGDDIQPVSWADSIDDAEYEALEVVIPSWAVLDFSTVRAEDPNASPPVQRRAENRVDLLPLASIKGRSVLSERLHQLSVDLLLQSIFLDRSAMSERVHQLSVDLLPLASLKGRSVLSERLHQLGVDLLLHGTVIDRSAVSETLHLLSIYLLPTLTLGPVSWTKGSAANDRDLHLTAEELGCSQETPNGQNREAAK</sequence>
<evidence type="ECO:0000313" key="1">
    <source>
        <dbReference type="EMBL" id="KAI7802796.1"/>
    </source>
</evidence>
<name>A0A9W7TU10_TRIRA</name>
<reference evidence="1" key="1">
    <citation type="submission" date="2021-02" db="EMBL/GenBank/DDBJ databases">
        <title>Comparative genomics reveals that relaxation of natural selection precedes convergent phenotypic evolution of cavefish.</title>
        <authorList>
            <person name="Peng Z."/>
        </authorList>
    </citation>
    <scope>NUCLEOTIDE SEQUENCE</scope>
    <source>
        <tissue evidence="1">Muscle</tissue>
    </source>
</reference>
<evidence type="ECO:0000313" key="2">
    <source>
        <dbReference type="Proteomes" id="UP001059041"/>
    </source>
</evidence>
<proteinExistence type="predicted"/>
<protein>
    <submittedName>
        <fullName evidence="1">Uncharacterized protein</fullName>
    </submittedName>
</protein>
<dbReference type="AlphaFoldDB" id="A0A9W7TU10"/>